<protein>
    <submittedName>
        <fullName evidence="6">Nucleolar protein nop52 family</fullName>
    </submittedName>
</protein>
<dbReference type="OrthoDB" id="2019504at2759"/>
<name>A0A162KBC9_9HYPO</name>
<keyword evidence="7" id="KW-1185">Reference proteome</keyword>
<dbReference type="GO" id="GO:0005634">
    <property type="term" value="C:nucleus"/>
    <property type="evidence" value="ECO:0007669"/>
    <property type="project" value="UniProtKB-SubCell"/>
</dbReference>
<accession>A0A162KBC9</accession>
<comment type="subcellular location">
    <subcellularLocation>
        <location evidence="1">Nucleus</location>
    </subcellularLocation>
</comment>
<evidence type="ECO:0000256" key="3">
    <source>
        <dbReference type="ARBA" id="ARBA00022552"/>
    </source>
</evidence>
<feature type="compositionally biased region" description="Basic and acidic residues" evidence="5">
    <location>
        <begin position="271"/>
        <end position="283"/>
    </location>
</feature>
<evidence type="ECO:0000313" key="7">
    <source>
        <dbReference type="Proteomes" id="UP000076874"/>
    </source>
</evidence>
<dbReference type="InterPro" id="IPR010301">
    <property type="entry name" value="RRP1"/>
</dbReference>
<feature type="region of interest" description="Disordered" evidence="5">
    <location>
        <begin position="216"/>
        <end position="245"/>
    </location>
</feature>
<dbReference type="GO" id="GO:0006364">
    <property type="term" value="P:rRNA processing"/>
    <property type="evidence" value="ECO:0007669"/>
    <property type="project" value="UniProtKB-KW"/>
</dbReference>
<organism evidence="6 7">
    <name type="scientific">Niveomyces insectorum RCEF 264</name>
    <dbReference type="NCBI Taxonomy" id="1081102"/>
    <lineage>
        <taxon>Eukaryota</taxon>
        <taxon>Fungi</taxon>
        <taxon>Dikarya</taxon>
        <taxon>Ascomycota</taxon>
        <taxon>Pezizomycotina</taxon>
        <taxon>Sordariomycetes</taxon>
        <taxon>Hypocreomycetidae</taxon>
        <taxon>Hypocreales</taxon>
        <taxon>Cordycipitaceae</taxon>
        <taxon>Niveomyces</taxon>
    </lineage>
</organism>
<feature type="region of interest" description="Disordered" evidence="5">
    <location>
        <begin position="263"/>
        <end position="324"/>
    </location>
</feature>
<dbReference type="Proteomes" id="UP000076874">
    <property type="component" value="Unassembled WGS sequence"/>
</dbReference>
<feature type="region of interest" description="Disordered" evidence="5">
    <location>
        <begin position="116"/>
        <end position="136"/>
    </location>
</feature>
<evidence type="ECO:0000256" key="4">
    <source>
        <dbReference type="ARBA" id="ARBA00023242"/>
    </source>
</evidence>
<proteinExistence type="inferred from homology"/>
<feature type="compositionally biased region" description="Basic and acidic residues" evidence="5">
    <location>
        <begin position="122"/>
        <end position="136"/>
    </location>
</feature>
<comment type="caution">
    <text evidence="6">The sequence shown here is derived from an EMBL/GenBank/DDBJ whole genome shotgun (WGS) entry which is preliminary data.</text>
</comment>
<keyword evidence="3" id="KW-0698">rRNA processing</keyword>
<comment type="similarity">
    <text evidence="2">Belongs to the RRP1 family.</text>
</comment>
<feature type="compositionally biased region" description="Basic and acidic residues" evidence="5">
    <location>
        <begin position="222"/>
        <end position="242"/>
    </location>
</feature>
<reference evidence="6 7" key="1">
    <citation type="journal article" date="2016" name="Genome Biol. Evol.">
        <title>Divergent and convergent evolution of fungal pathogenicity.</title>
        <authorList>
            <person name="Shang Y."/>
            <person name="Xiao G."/>
            <person name="Zheng P."/>
            <person name="Cen K."/>
            <person name="Zhan S."/>
            <person name="Wang C."/>
        </authorList>
    </citation>
    <scope>NUCLEOTIDE SEQUENCE [LARGE SCALE GENOMIC DNA]</scope>
    <source>
        <strain evidence="6 7">RCEF 264</strain>
    </source>
</reference>
<dbReference type="GO" id="GO:0030688">
    <property type="term" value="C:preribosome, small subunit precursor"/>
    <property type="evidence" value="ECO:0007669"/>
    <property type="project" value="InterPro"/>
</dbReference>
<evidence type="ECO:0000256" key="2">
    <source>
        <dbReference type="ARBA" id="ARBA00006374"/>
    </source>
</evidence>
<keyword evidence="4" id="KW-0539">Nucleus</keyword>
<evidence type="ECO:0000313" key="6">
    <source>
        <dbReference type="EMBL" id="OAA65578.1"/>
    </source>
</evidence>
<gene>
    <name evidence="6" type="ORF">SPI_02365</name>
</gene>
<feature type="region of interest" description="Disordered" evidence="5">
    <location>
        <begin position="162"/>
        <end position="193"/>
    </location>
</feature>
<dbReference type="STRING" id="1081102.A0A162KBC9"/>
<dbReference type="PANTHER" id="PTHR13026">
    <property type="entry name" value="NNP-1 PROTEIN NOVEL NUCLEAR PROTEIN 1 NOP52"/>
    <property type="match status" value="1"/>
</dbReference>
<evidence type="ECO:0000256" key="5">
    <source>
        <dbReference type="SAM" id="MobiDB-lite"/>
    </source>
</evidence>
<dbReference type="Pfam" id="PF05997">
    <property type="entry name" value="Nop52"/>
    <property type="match status" value="2"/>
</dbReference>
<evidence type="ECO:0000256" key="1">
    <source>
        <dbReference type="ARBA" id="ARBA00004123"/>
    </source>
</evidence>
<dbReference type="EMBL" id="AZHD01000003">
    <property type="protein sequence ID" value="OAA65578.1"/>
    <property type="molecule type" value="Genomic_DNA"/>
</dbReference>
<dbReference type="PANTHER" id="PTHR13026:SF0">
    <property type="entry name" value="RIBOSOMAL RNA PROCESSING 1B"/>
    <property type="match status" value="1"/>
</dbReference>
<sequence>MQALESLKLFLSTKYASASPSILTARDAQKLWVGLFYALWMADRAPAQQRLCADLADLPRAVRLPDAAVAVWLRAFWETMARQWTTGIDVLRMDKFLLLVRRVLAAQLAWMAGVDGGGGGGGEKKTKGDRKTGDQKRTARVLGLQILADWPFNPEAEAPVDDETEAAQGAGGGAADERPRSRKRKAPPPTVHVPVGLTLHVVDIWVDELEKLDLLPSSDGEGAEKKKEEEEKEEEAKTRENNDGSENLVCEINAFVKTLAAQTTAPAVRKRAGEALADERLPWNEEAETPTETGGGSGSGGLLALEEDDDESVNDGGSWDGFND</sequence>
<dbReference type="AlphaFoldDB" id="A0A162KBC9"/>